<evidence type="ECO:0000313" key="1">
    <source>
        <dbReference type="EMBL" id="OIR19143.1"/>
    </source>
</evidence>
<proteinExistence type="predicted"/>
<evidence type="ECO:0008006" key="2">
    <source>
        <dbReference type="Google" id="ProtNLM"/>
    </source>
</evidence>
<dbReference type="InterPro" id="IPR029044">
    <property type="entry name" value="Nucleotide-diphossugar_trans"/>
</dbReference>
<dbReference type="Gene3D" id="3.90.550.10">
    <property type="entry name" value="Spore Coat Polysaccharide Biosynthesis Protein SpsA, Chain A"/>
    <property type="match status" value="1"/>
</dbReference>
<dbReference type="EMBL" id="MLJW01000001">
    <property type="protein sequence ID" value="OIR19143.1"/>
    <property type="molecule type" value="Genomic_DNA"/>
</dbReference>
<protein>
    <recommendedName>
        <fullName evidence="2">Glycosyl transferase</fullName>
    </recommendedName>
</protein>
<dbReference type="SUPFAM" id="SSF53448">
    <property type="entry name" value="Nucleotide-diphospho-sugar transferases"/>
    <property type="match status" value="1"/>
</dbReference>
<reference evidence="1" key="1">
    <citation type="submission" date="2016-10" db="EMBL/GenBank/DDBJ databases">
        <title>Sequence of Gallionella enrichment culture.</title>
        <authorList>
            <person name="Poehlein A."/>
            <person name="Muehling M."/>
            <person name="Daniel R."/>
        </authorList>
    </citation>
    <scope>NUCLEOTIDE SEQUENCE</scope>
</reference>
<organism evidence="1">
    <name type="scientific">mine drainage metagenome</name>
    <dbReference type="NCBI Taxonomy" id="410659"/>
    <lineage>
        <taxon>unclassified sequences</taxon>
        <taxon>metagenomes</taxon>
        <taxon>ecological metagenomes</taxon>
    </lineage>
</organism>
<sequence>MPAKHIFCTLFDSNYLSRALVMFHSLEKTGDDFELYAVCFDDMAYQVLMKLELPNLIAIPLAIFESPEVLSVKGQRTAGEYCWTCTPHVIRYVLDTYKLPQVTYLDADLCFYDKPSLLLSEFEESGQSVLITEHRYTTRYDQSATSGIYCVQFMTFKADERGIKVLQWWQDRCIEWCYARYEDGKFGDQKYLDDWPQRFDGVHVLKHVGGGVAPWNVQQYIISRDDDGRILVDGAPLVFFHFHGYKHYLDGIHDLGSYRLDLSVIDFLYRPYARALSSANAEIIEVHPGFDRGRSARQISWKTPLRKLKRYLRGEFNEYRFQ</sequence>
<name>A0A1J5TE23_9ZZZZ</name>
<dbReference type="AlphaFoldDB" id="A0A1J5TE23"/>
<comment type="caution">
    <text evidence="1">The sequence shown here is derived from an EMBL/GenBank/DDBJ whole genome shotgun (WGS) entry which is preliminary data.</text>
</comment>
<accession>A0A1J5TE23</accession>
<gene>
    <name evidence="1" type="ORF">GALL_00220</name>
</gene>